<evidence type="ECO:0000256" key="4">
    <source>
        <dbReference type="ARBA" id="ARBA00034103"/>
    </source>
</evidence>
<name>A0A060VWS9_ONCMY</name>
<dbReference type="PANTHER" id="PTHR10841">
    <property type="entry name" value="SYNAPSIN"/>
    <property type="match status" value="1"/>
</dbReference>
<dbReference type="AlphaFoldDB" id="A0A060VWS9"/>
<dbReference type="GO" id="GO:0007269">
    <property type="term" value="P:neurotransmitter secretion"/>
    <property type="evidence" value="ECO:0007669"/>
    <property type="project" value="InterPro"/>
</dbReference>
<dbReference type="InterPro" id="IPR020898">
    <property type="entry name" value="Synapsin_ATP-bd_dom"/>
</dbReference>
<feature type="domain" description="Synapsin ATP-binding" evidence="5">
    <location>
        <begin position="48"/>
        <end position="204"/>
    </location>
</feature>
<dbReference type="Gene3D" id="3.30.470.20">
    <property type="entry name" value="ATP-grasp fold, B domain"/>
    <property type="match status" value="1"/>
</dbReference>
<reference evidence="6" key="1">
    <citation type="journal article" date="2014" name="Nat. Commun.">
        <title>The rainbow trout genome provides novel insights into evolution after whole-genome duplication in vertebrates.</title>
        <authorList>
            <person name="Berthelot C."/>
            <person name="Brunet F."/>
            <person name="Chalopin D."/>
            <person name="Juanchich A."/>
            <person name="Bernard M."/>
            <person name="Noel B."/>
            <person name="Bento P."/>
            <person name="Da Silva C."/>
            <person name="Labadie K."/>
            <person name="Alberti A."/>
            <person name="Aury J.M."/>
            <person name="Louis A."/>
            <person name="Dehais P."/>
            <person name="Bardou P."/>
            <person name="Montfort J."/>
            <person name="Klopp C."/>
            <person name="Cabau C."/>
            <person name="Gaspin C."/>
            <person name="Thorgaard G.H."/>
            <person name="Boussaha M."/>
            <person name="Quillet E."/>
            <person name="Guyomard R."/>
            <person name="Galiana D."/>
            <person name="Bobe J."/>
            <person name="Volff J.N."/>
            <person name="Genet C."/>
            <person name="Wincker P."/>
            <person name="Jaillon O."/>
            <person name="Roest Crollius H."/>
            <person name="Guiguen Y."/>
        </authorList>
    </citation>
    <scope>NUCLEOTIDE SEQUENCE [LARGE SCALE GENOMIC DNA]</scope>
</reference>
<dbReference type="STRING" id="8022.A0A060VWS9"/>
<reference evidence="6" key="2">
    <citation type="submission" date="2014-03" db="EMBL/GenBank/DDBJ databases">
        <authorList>
            <person name="Genoscope - CEA"/>
        </authorList>
    </citation>
    <scope>NUCLEOTIDE SEQUENCE</scope>
</reference>
<dbReference type="FunFam" id="3.30.1490.20:FF:000008">
    <property type="entry name" value="Synapsin I"/>
    <property type="match status" value="1"/>
</dbReference>
<dbReference type="SUPFAM" id="SSF56059">
    <property type="entry name" value="Glutathione synthetase ATP-binding domain-like"/>
    <property type="match status" value="1"/>
</dbReference>
<keyword evidence="2" id="KW-0597">Phosphoprotein</keyword>
<dbReference type="InterPro" id="IPR001359">
    <property type="entry name" value="Synapsin"/>
</dbReference>
<dbReference type="Proteomes" id="UP000193380">
    <property type="component" value="Unassembled WGS sequence"/>
</dbReference>
<dbReference type="PANTHER" id="PTHR10841:SF6">
    <property type="entry name" value="SYNAPSIN III"/>
    <property type="match status" value="1"/>
</dbReference>
<dbReference type="Pfam" id="PF02750">
    <property type="entry name" value="Synapsin_C"/>
    <property type="match status" value="1"/>
</dbReference>
<protein>
    <recommendedName>
        <fullName evidence="5">Synapsin ATP-binding domain-containing protein</fullName>
    </recommendedName>
</protein>
<organism evidence="6 7">
    <name type="scientific">Oncorhynchus mykiss</name>
    <name type="common">Rainbow trout</name>
    <name type="synonym">Salmo gairdneri</name>
    <dbReference type="NCBI Taxonomy" id="8022"/>
    <lineage>
        <taxon>Eukaryota</taxon>
        <taxon>Metazoa</taxon>
        <taxon>Chordata</taxon>
        <taxon>Craniata</taxon>
        <taxon>Vertebrata</taxon>
        <taxon>Euteleostomi</taxon>
        <taxon>Actinopterygii</taxon>
        <taxon>Neopterygii</taxon>
        <taxon>Teleostei</taxon>
        <taxon>Protacanthopterygii</taxon>
        <taxon>Salmoniformes</taxon>
        <taxon>Salmonidae</taxon>
        <taxon>Salmoninae</taxon>
        <taxon>Oncorhynchus</taxon>
    </lineage>
</organism>
<dbReference type="PaxDb" id="8022-A0A060VWS9"/>
<evidence type="ECO:0000256" key="3">
    <source>
        <dbReference type="ARBA" id="ARBA00023018"/>
    </source>
</evidence>
<accession>A0A060VWS9</accession>
<evidence type="ECO:0000256" key="1">
    <source>
        <dbReference type="ARBA" id="ARBA00008243"/>
    </source>
</evidence>
<evidence type="ECO:0000259" key="5">
    <source>
        <dbReference type="Pfam" id="PF02750"/>
    </source>
</evidence>
<evidence type="ECO:0000256" key="2">
    <source>
        <dbReference type="ARBA" id="ARBA00022553"/>
    </source>
</evidence>
<keyword evidence="3" id="KW-0770">Synapse</keyword>
<proteinExistence type="inferred from homology"/>
<gene>
    <name evidence="6" type="ORF">GSONMT00079603001</name>
</gene>
<comment type="similarity">
    <text evidence="1">Belongs to the synapsin family.</text>
</comment>
<sequence>MTPAVGLGCLNPSQEALALVSLFLVSQNFSFVGFSDCGNTLLCLLSQVTTPTFPVVVKMGHAHAGIGKIKVENELDFQDITSVVALARTYATSEPYVLSKYDIRIQKIGNNYKAYMRTSISGNWKANTGSAMLEQIAMTDRYRLWVDSCAEMFGGLDICAVKAVHGKDGNDYIIEVMDSSMPLIGEHVEEDRQLITDLVINKMCSVLLGINTPQPSAVKVNLFHLFSRVCCCLAAYTV</sequence>
<dbReference type="GO" id="GO:0030672">
    <property type="term" value="C:synaptic vesicle membrane"/>
    <property type="evidence" value="ECO:0007669"/>
    <property type="project" value="TreeGrafter"/>
</dbReference>
<evidence type="ECO:0000313" key="7">
    <source>
        <dbReference type="Proteomes" id="UP000193380"/>
    </source>
</evidence>
<comment type="subcellular location">
    <subcellularLocation>
        <location evidence="4">Synapse</location>
    </subcellularLocation>
</comment>
<dbReference type="FunFam" id="3.30.470.20:FF:000042">
    <property type="entry name" value="Synapsin III"/>
    <property type="match status" value="1"/>
</dbReference>
<dbReference type="EMBL" id="FR904323">
    <property type="protein sequence ID" value="CDQ59312.1"/>
    <property type="molecule type" value="Genomic_DNA"/>
</dbReference>
<evidence type="ECO:0000313" key="6">
    <source>
        <dbReference type="EMBL" id="CDQ59312.1"/>
    </source>
</evidence>
<dbReference type="PRINTS" id="PR01368">
    <property type="entry name" value="SYNAPSIN"/>
</dbReference>